<dbReference type="InterPro" id="IPR013126">
    <property type="entry name" value="Hsp_70_fam"/>
</dbReference>
<proteinExistence type="predicted"/>
<evidence type="ECO:0000313" key="4">
    <source>
        <dbReference type="Proteomes" id="UP000250140"/>
    </source>
</evidence>
<keyword evidence="1" id="KW-0547">Nucleotide-binding</keyword>
<keyword evidence="2" id="KW-0067">ATP-binding</keyword>
<dbReference type="PANTHER" id="PTHR14187">
    <property type="entry name" value="ALPHA KINASE/ELONGATION FACTOR 2 KINASE"/>
    <property type="match status" value="1"/>
</dbReference>
<dbReference type="Pfam" id="PF00012">
    <property type="entry name" value="HSP70"/>
    <property type="match status" value="1"/>
</dbReference>
<dbReference type="PANTHER" id="PTHR14187:SF81">
    <property type="entry name" value="HSP70 FAMILY PROTEIN (AFU_ORTHOLOGUE AFUA_4G14040)"/>
    <property type="match status" value="1"/>
</dbReference>
<dbReference type="SUPFAM" id="SSF53067">
    <property type="entry name" value="Actin-like ATPase domain"/>
    <property type="match status" value="2"/>
</dbReference>
<sequence length="607" mass="67762">MESPTAVRSGPKLLVGIDYGTTFSGLCFALSTASDFKDVKPWTAWPGGPSENDEHLKKAPSRIAYAEENEDLDHDAWGYEVEPGMVSYAWTKLLLDQAARPTEYDDPDLMKAADTGLMRLPPGKRAKDVVTDYMKGMYRMFTRALKNAGMLVEDEIALPMPIEYWVTVPAIWSEEAKWAIRDAAMDAGFGTRPGDTINLIAEPEAAAHLALKDSIRHVDDLVKEKTGVLVCDCGGGTVDITTYVVEKVAPTLKLREACVGVGGKCGGTYIDRNLHKLMTTRFGTAFTSLPPERTGPGSTFMQQFESKKRSFSSTAPSKRPAKLRLIMPELVRKEEDVIGYDKTYGEILLSHEDMKYCFDPVIDLIIDLVNSQVNAVRKQGIPPIETIVLVGGLGESPYVREKLFIWSKEGDMRLTTPWSGGWSATVCGAVLRGLEGSIVEKKFCRRHYGHSLSKKYDPLTDSKYNATKRRVWTDSFREQEMLSGYMCWEMAKGDQIDEETEIVSNFSLHFSEEDRRTVEHELYSCSLDSPPDSIDHERVEMVGTVKGSFADVDLSKLECKTDKAGKKHYQINLILIIQLGAKEGTLLCKLLMKGREIGKTTISFSYR</sequence>
<dbReference type="GO" id="GO:0140662">
    <property type="term" value="F:ATP-dependent protein folding chaperone"/>
    <property type="evidence" value="ECO:0007669"/>
    <property type="project" value="InterPro"/>
</dbReference>
<evidence type="ECO:0000256" key="2">
    <source>
        <dbReference type="ARBA" id="ARBA00022840"/>
    </source>
</evidence>
<evidence type="ECO:0000256" key="1">
    <source>
        <dbReference type="ARBA" id="ARBA00022741"/>
    </source>
</evidence>
<dbReference type="OrthoDB" id="2963168at2759"/>
<name>A0A8E2FAS4_9PEZI</name>
<dbReference type="Proteomes" id="UP000250140">
    <property type="component" value="Unassembled WGS sequence"/>
</dbReference>
<dbReference type="Gene3D" id="3.90.640.10">
    <property type="entry name" value="Actin, Chain A, domain 4"/>
    <property type="match status" value="1"/>
</dbReference>
<dbReference type="InterPro" id="IPR043129">
    <property type="entry name" value="ATPase_NBD"/>
</dbReference>
<gene>
    <name evidence="3" type="ORF">AOQ84DRAFT_412461</name>
</gene>
<reference evidence="3 4" key="1">
    <citation type="journal article" date="2016" name="Nat. Commun.">
        <title>Ectomycorrhizal ecology is imprinted in the genome of the dominant symbiotic fungus Cenococcum geophilum.</title>
        <authorList>
            <consortium name="DOE Joint Genome Institute"/>
            <person name="Peter M."/>
            <person name="Kohler A."/>
            <person name="Ohm R.A."/>
            <person name="Kuo A."/>
            <person name="Krutzmann J."/>
            <person name="Morin E."/>
            <person name="Arend M."/>
            <person name="Barry K.W."/>
            <person name="Binder M."/>
            <person name="Choi C."/>
            <person name="Clum A."/>
            <person name="Copeland A."/>
            <person name="Grisel N."/>
            <person name="Haridas S."/>
            <person name="Kipfer T."/>
            <person name="LaButti K."/>
            <person name="Lindquist E."/>
            <person name="Lipzen A."/>
            <person name="Maire R."/>
            <person name="Meier B."/>
            <person name="Mihaltcheva S."/>
            <person name="Molinier V."/>
            <person name="Murat C."/>
            <person name="Poggeler S."/>
            <person name="Quandt C.A."/>
            <person name="Sperisen C."/>
            <person name="Tritt A."/>
            <person name="Tisserant E."/>
            <person name="Crous P.W."/>
            <person name="Henrissat B."/>
            <person name="Nehls U."/>
            <person name="Egli S."/>
            <person name="Spatafora J.W."/>
            <person name="Grigoriev I.V."/>
            <person name="Martin F.M."/>
        </authorList>
    </citation>
    <scope>NUCLEOTIDE SEQUENCE [LARGE SCALE GENOMIC DNA]</scope>
    <source>
        <strain evidence="3 4">CBS 207.34</strain>
    </source>
</reference>
<dbReference type="Gene3D" id="3.30.420.40">
    <property type="match status" value="2"/>
</dbReference>
<evidence type="ECO:0000313" key="3">
    <source>
        <dbReference type="EMBL" id="OCL13732.1"/>
    </source>
</evidence>
<accession>A0A8E2FAS4</accession>
<dbReference type="CDD" id="cd10170">
    <property type="entry name" value="ASKHA_NBD_HSP70"/>
    <property type="match status" value="1"/>
</dbReference>
<protein>
    <submittedName>
        <fullName evidence="3">Hsp70-like protein</fullName>
    </submittedName>
</protein>
<dbReference type="EMBL" id="KV748678">
    <property type="protein sequence ID" value="OCL13732.1"/>
    <property type="molecule type" value="Genomic_DNA"/>
</dbReference>
<keyword evidence="4" id="KW-1185">Reference proteome</keyword>
<dbReference type="GO" id="GO:0005524">
    <property type="term" value="F:ATP binding"/>
    <property type="evidence" value="ECO:0007669"/>
    <property type="project" value="UniProtKB-KW"/>
</dbReference>
<dbReference type="PRINTS" id="PR00301">
    <property type="entry name" value="HEATSHOCK70"/>
</dbReference>
<organism evidence="3 4">
    <name type="scientific">Glonium stellatum</name>
    <dbReference type="NCBI Taxonomy" id="574774"/>
    <lineage>
        <taxon>Eukaryota</taxon>
        <taxon>Fungi</taxon>
        <taxon>Dikarya</taxon>
        <taxon>Ascomycota</taxon>
        <taxon>Pezizomycotina</taxon>
        <taxon>Dothideomycetes</taxon>
        <taxon>Pleosporomycetidae</taxon>
        <taxon>Gloniales</taxon>
        <taxon>Gloniaceae</taxon>
        <taxon>Glonium</taxon>
    </lineage>
</organism>
<dbReference type="AlphaFoldDB" id="A0A8E2FAS4"/>